<evidence type="ECO:0000256" key="6">
    <source>
        <dbReference type="PROSITE-ProRule" id="PRU00284"/>
    </source>
</evidence>
<feature type="compositionally biased region" description="Polar residues" evidence="8">
    <location>
        <begin position="284"/>
        <end position="296"/>
    </location>
</feature>
<keyword evidence="3 9" id="KW-1133">Transmembrane helix</keyword>
<comment type="caution">
    <text evidence="13">The sequence shown here is derived from an EMBL/GenBank/DDBJ whole genome shotgun (WGS) entry which is preliminary data.</text>
</comment>
<evidence type="ECO:0000313" key="12">
    <source>
        <dbReference type="EMBL" id="PPK52567.1"/>
    </source>
</evidence>
<dbReference type="EMBL" id="PTIU01000005">
    <property type="protein sequence ID" value="PPK55540.1"/>
    <property type="molecule type" value="Genomic_DNA"/>
</dbReference>
<evidence type="ECO:0000256" key="3">
    <source>
        <dbReference type="ARBA" id="ARBA00022989"/>
    </source>
</evidence>
<dbReference type="InterPro" id="IPR000014">
    <property type="entry name" value="PAS"/>
</dbReference>
<feature type="domain" description="PAS" evidence="11">
    <location>
        <begin position="25"/>
        <end position="76"/>
    </location>
</feature>
<dbReference type="PANTHER" id="PTHR32089">
    <property type="entry name" value="METHYL-ACCEPTING CHEMOTAXIS PROTEIN MCPB"/>
    <property type="match status" value="1"/>
</dbReference>
<evidence type="ECO:0000259" key="11">
    <source>
        <dbReference type="PROSITE" id="PS50112"/>
    </source>
</evidence>
<organism evidence="13 14">
    <name type="scientific">Marinobacter persicus</name>
    <dbReference type="NCBI Taxonomy" id="930118"/>
    <lineage>
        <taxon>Bacteria</taxon>
        <taxon>Pseudomonadati</taxon>
        <taxon>Pseudomonadota</taxon>
        <taxon>Gammaproteobacteria</taxon>
        <taxon>Pseudomonadales</taxon>
        <taxon>Marinobacteraceae</taxon>
        <taxon>Marinobacter</taxon>
    </lineage>
</organism>
<dbReference type="AlphaFoldDB" id="A0A2S6G8J6"/>
<evidence type="ECO:0000256" key="4">
    <source>
        <dbReference type="ARBA" id="ARBA00023136"/>
    </source>
</evidence>
<dbReference type="SUPFAM" id="SSF58104">
    <property type="entry name" value="Methyl-accepting chemotaxis protein (MCP) signaling domain"/>
    <property type="match status" value="1"/>
</dbReference>
<feature type="transmembrane region" description="Helical" evidence="9">
    <location>
        <begin position="184"/>
        <end position="203"/>
    </location>
</feature>
<feature type="coiled-coil region" evidence="7">
    <location>
        <begin position="502"/>
        <end position="529"/>
    </location>
</feature>
<keyword evidence="5 6" id="KW-0807">Transducer</keyword>
<dbReference type="PANTHER" id="PTHR32089:SF74">
    <property type="entry name" value="METHYL-ACCEPTING CHEMOTAXIS PROTEIN AER"/>
    <property type="match status" value="1"/>
</dbReference>
<dbReference type="PROSITE" id="PS50112">
    <property type="entry name" value="PAS"/>
    <property type="match status" value="1"/>
</dbReference>
<dbReference type="Pfam" id="PF08447">
    <property type="entry name" value="PAS_3"/>
    <property type="match status" value="1"/>
</dbReference>
<proteinExistence type="predicted"/>
<gene>
    <name evidence="13" type="ORF">B0H24_1005121</name>
    <name evidence="12" type="ORF">BY455_105120</name>
</gene>
<dbReference type="GO" id="GO:0016020">
    <property type="term" value="C:membrane"/>
    <property type="evidence" value="ECO:0007669"/>
    <property type="project" value="UniProtKB-SubCell"/>
</dbReference>
<dbReference type="Gene3D" id="3.30.450.20">
    <property type="entry name" value="PAS domain"/>
    <property type="match status" value="1"/>
</dbReference>
<dbReference type="SUPFAM" id="SSF55785">
    <property type="entry name" value="PYP-like sensor domain (PAS domain)"/>
    <property type="match status" value="1"/>
</dbReference>
<protein>
    <submittedName>
        <fullName evidence="13">Methyl-accepting chemotaxis sensory transducer with Pas/Pac sensor</fullName>
    </submittedName>
</protein>
<keyword evidence="2 9" id="KW-0812">Transmembrane</keyword>
<feature type="region of interest" description="Disordered" evidence="8">
    <location>
        <begin position="273"/>
        <end position="296"/>
    </location>
</feature>
<evidence type="ECO:0000313" key="15">
    <source>
        <dbReference type="Proteomes" id="UP000239648"/>
    </source>
</evidence>
<evidence type="ECO:0000256" key="5">
    <source>
        <dbReference type="ARBA" id="ARBA00023224"/>
    </source>
</evidence>
<feature type="domain" description="Methyl-accepting transducer" evidence="10">
    <location>
        <begin position="256"/>
        <end position="492"/>
    </location>
</feature>
<evidence type="ECO:0000256" key="9">
    <source>
        <dbReference type="SAM" id="Phobius"/>
    </source>
</evidence>
<dbReference type="NCBIfam" id="TIGR00229">
    <property type="entry name" value="sensory_box"/>
    <property type="match status" value="1"/>
</dbReference>
<dbReference type="OrthoDB" id="5675566at2"/>
<evidence type="ECO:0000313" key="14">
    <source>
        <dbReference type="Proteomes" id="UP000239446"/>
    </source>
</evidence>
<evidence type="ECO:0000256" key="2">
    <source>
        <dbReference type="ARBA" id="ARBA00022692"/>
    </source>
</evidence>
<evidence type="ECO:0000259" key="10">
    <source>
        <dbReference type="PROSITE" id="PS50111"/>
    </source>
</evidence>
<dbReference type="Proteomes" id="UP000239446">
    <property type="component" value="Unassembled WGS sequence"/>
</dbReference>
<dbReference type="SMART" id="SM00283">
    <property type="entry name" value="MA"/>
    <property type="match status" value="1"/>
</dbReference>
<dbReference type="CDD" id="cd00130">
    <property type="entry name" value="PAS"/>
    <property type="match status" value="1"/>
</dbReference>
<name>A0A2S6G8J6_9GAMM</name>
<evidence type="ECO:0000256" key="8">
    <source>
        <dbReference type="SAM" id="MobiDB-lite"/>
    </source>
</evidence>
<evidence type="ECO:0000256" key="7">
    <source>
        <dbReference type="SAM" id="Coils"/>
    </source>
</evidence>
<dbReference type="InterPro" id="IPR004089">
    <property type="entry name" value="MCPsignal_dom"/>
</dbReference>
<feature type="transmembrane region" description="Helical" evidence="9">
    <location>
        <begin position="159"/>
        <end position="178"/>
    </location>
</feature>
<dbReference type="Proteomes" id="UP000239648">
    <property type="component" value="Unassembled WGS sequence"/>
</dbReference>
<dbReference type="SMART" id="SM00091">
    <property type="entry name" value="PAS"/>
    <property type="match status" value="1"/>
</dbReference>
<keyword evidence="15" id="KW-1185">Reference proteome</keyword>
<dbReference type="RefSeq" id="WP_104415481.1">
    <property type="nucleotide sequence ID" value="NZ_PTIT01000005.1"/>
</dbReference>
<dbReference type="InterPro" id="IPR035965">
    <property type="entry name" value="PAS-like_dom_sf"/>
</dbReference>
<dbReference type="InterPro" id="IPR013655">
    <property type="entry name" value="PAS_fold_3"/>
</dbReference>
<dbReference type="GO" id="GO:0007165">
    <property type="term" value="P:signal transduction"/>
    <property type="evidence" value="ECO:0007669"/>
    <property type="project" value="UniProtKB-KW"/>
</dbReference>
<reference evidence="13 14" key="2">
    <citation type="submission" date="2018-02" db="EMBL/GenBank/DDBJ databases">
        <title>Subsurface microbial communities from deep shales in Ohio and West Virginia, USA.</title>
        <authorList>
            <person name="Wrighton K."/>
        </authorList>
    </citation>
    <scope>NUCLEOTIDE SEQUENCE [LARGE SCALE GENOMIC DNA]</scope>
    <source>
        <strain evidence="13 14">UTICA-S1B9</strain>
    </source>
</reference>
<evidence type="ECO:0000313" key="13">
    <source>
        <dbReference type="EMBL" id="PPK55540.1"/>
    </source>
</evidence>
<dbReference type="GO" id="GO:0006935">
    <property type="term" value="P:chemotaxis"/>
    <property type="evidence" value="ECO:0007669"/>
    <property type="project" value="UniProtKB-ARBA"/>
</dbReference>
<dbReference type="EMBL" id="PTIT01000005">
    <property type="protein sequence ID" value="PPK52567.1"/>
    <property type="molecule type" value="Genomic_DNA"/>
</dbReference>
<dbReference type="PROSITE" id="PS50111">
    <property type="entry name" value="CHEMOTAXIS_TRANSDUC_2"/>
    <property type="match status" value="1"/>
</dbReference>
<accession>A0A2S6G8J6</accession>
<comment type="subcellular location">
    <subcellularLocation>
        <location evidence="1">Membrane</location>
    </subcellularLocation>
</comment>
<reference evidence="12 15" key="1">
    <citation type="submission" date="2018-02" db="EMBL/GenBank/DDBJ databases">
        <title>Deep subsurface shale carbon reservoir microbial communities from Ohio and West Virginia, USA.</title>
        <authorList>
            <person name="Wrighton K."/>
        </authorList>
    </citation>
    <scope>NUCLEOTIDE SEQUENCE [LARGE SCALE GENOMIC DNA]</scope>
    <source>
        <strain evidence="12 15">UTICA-S1B6</strain>
    </source>
</reference>
<dbReference type="Pfam" id="PF00015">
    <property type="entry name" value="MCPsignal"/>
    <property type="match status" value="1"/>
</dbReference>
<dbReference type="Gene3D" id="1.10.287.950">
    <property type="entry name" value="Methyl-accepting chemotaxis protein"/>
    <property type="match status" value="1"/>
</dbReference>
<evidence type="ECO:0000256" key="1">
    <source>
        <dbReference type="ARBA" id="ARBA00004370"/>
    </source>
</evidence>
<keyword evidence="7" id="KW-0175">Coiled coil</keyword>
<sequence length="532" mass="57558">MRINEPVTHREVTVGNGANILSTTNPKGQITHINNEFVKISGYSREELLGQPHNIIRHPDMPRAAFEEMWQRLKKGEPWLGAVKNRCKNGDHYWVRAYAIPITDKNGNLVELQSVRTRLEPEAKARAEKLYAQVSGKQPKKGPVEPARLSRGLPLHLKLVLTMALVLAASTAAQWFMGSVLASAFVWLLSVAVAAGAIMGLTASFRKCVARARAVIDDTVTERIFAGGNDEIASVNLAMTAREAELDAVVKRMDDLIRDLKADMKATIARSSEASAAVREQSDATDTIASASEEMSATSQEVSSNAADMLEQVRLAHDGVSNGQAITRETRHSMGALSHELAEASDRVGELTEASKGVTDALNTIGEITEQTNLLALNASIEAARAGEAGRGFAVVADEVRSLALRTRSTTEQINETLGRFRDVVSSATDSMAQCDTYARKTEEDASNSEATLNELVTYIERISHACDSTSSAAEQQHQAAAEISRRIVSINDLGDSATGLMAEAQGSIDVLEGELNEVAKLITRLKRRGEE</sequence>
<keyword evidence="4 9" id="KW-0472">Membrane</keyword>